<comment type="caution">
    <text evidence="6">The sequence shown here is derived from an EMBL/GenBank/DDBJ whole genome shotgun (WGS) entry which is preliminary data.</text>
</comment>
<protein>
    <submittedName>
        <fullName evidence="6">Uncharacterized protein</fullName>
    </submittedName>
</protein>
<reference evidence="6 7" key="1">
    <citation type="submission" date="2024-08" db="EMBL/GenBank/DDBJ databases">
        <authorList>
            <person name="Cucini C."/>
            <person name="Frati F."/>
        </authorList>
    </citation>
    <scope>NUCLEOTIDE SEQUENCE [LARGE SCALE GENOMIC DNA]</scope>
</reference>
<dbReference type="SUPFAM" id="SSF51197">
    <property type="entry name" value="Clavaminate synthase-like"/>
    <property type="match status" value="1"/>
</dbReference>
<dbReference type="InterPro" id="IPR013216">
    <property type="entry name" value="Methyltransf_11"/>
</dbReference>
<evidence type="ECO:0000256" key="1">
    <source>
        <dbReference type="ARBA" id="ARBA00001954"/>
    </source>
</evidence>
<dbReference type="EMBL" id="CAXLJM020000051">
    <property type="protein sequence ID" value="CAL8115942.1"/>
    <property type="molecule type" value="Genomic_DNA"/>
</dbReference>
<dbReference type="PANTHER" id="PTHR13069:SF21">
    <property type="entry name" value="ALKYLATED DNA REPAIR PROTEIN ALKB HOMOLOG 8"/>
    <property type="match status" value="1"/>
</dbReference>
<feature type="domain" description="Alpha-ketoglutarate-dependent dioxygenase AlkB-like" evidence="5">
    <location>
        <begin position="208"/>
        <end position="350"/>
    </location>
</feature>
<dbReference type="CDD" id="cd02440">
    <property type="entry name" value="AdoMet_MTases"/>
    <property type="match status" value="1"/>
</dbReference>
<proteinExistence type="predicted"/>
<dbReference type="InterPro" id="IPR029063">
    <property type="entry name" value="SAM-dependent_MTases_sf"/>
</dbReference>
<evidence type="ECO:0000256" key="3">
    <source>
        <dbReference type="ARBA" id="ARBA00022679"/>
    </source>
</evidence>
<accession>A0ABP1QZF7</accession>
<keyword evidence="7" id="KW-1185">Reference proteome</keyword>
<sequence length="629" mass="71487">MELNPKDEDGEVLLSRLTLEDDEDAEVLAANQVERENQSVVKAEHKKIRKVAKMKHVVAEQAGVKISDEPTNEWLVVWGLGIAFGMSKEEIMTYLDPRPVEVRLLVDQSYSFVCCDSQLDASKLKEKYHGSNFSERQMLYVGFVENSEEIPEEDISQILSFKSNLPTGYSYYGEFITKEDEDLIIKNLYVDPTLVSNLKKPTVQHFGYEFRYGTNDVDAGSPLPNKIPDYLKPLVSKMVYGGALSDEPDQLTVNQYLPGEGIPPYCDKHSCFEGPIVTLSLGSDIVMDFLRANTTATVKLPARSLLVLRSTSRYGCTHGITPRTLDVIPDETYGGITVQARKLCISLTFRRLKRGELLCFCIFPSLCDTRHGQITDDNASILEDDLVHKVYEDIGEHLTKTRQKPWLKVKEFVENLKPGDRLLDVGCANGKYFRINHDILEVGMDMCTGFLMTCRANGNEGVRADALFLPFKDSYFESVISIAVLHHISTKERRERFMSEILRVMAPGGIGLINVRGKDEGLEPTKSTFAKRQREMKAYNPPDSCEDLVADYLFLPVHGRDNEFPHNDMLVPWVHHQGRKHTVHHRYYHVFNEGELEELITETQPATLILETYFEQGDWVVKFQKPVIS</sequence>
<dbReference type="InterPro" id="IPR027450">
    <property type="entry name" value="AlkB-like"/>
</dbReference>
<dbReference type="Pfam" id="PF08241">
    <property type="entry name" value="Methyltransf_11"/>
    <property type="match status" value="1"/>
</dbReference>
<keyword evidence="3" id="KW-0808">Transferase</keyword>
<keyword evidence="2" id="KW-0489">Methyltransferase</keyword>
<name>A0ABP1QZF7_9HEXA</name>
<dbReference type="Proteomes" id="UP001642540">
    <property type="component" value="Unassembled WGS sequence"/>
</dbReference>
<dbReference type="InterPro" id="IPR037151">
    <property type="entry name" value="AlkB-like_sf"/>
</dbReference>
<feature type="domain" description="Methyltransferase type 11" evidence="4">
    <location>
        <begin position="423"/>
        <end position="511"/>
    </location>
</feature>
<dbReference type="Gene3D" id="2.60.120.590">
    <property type="entry name" value="Alpha-ketoglutarate-dependent dioxygenase AlkB-like"/>
    <property type="match status" value="1"/>
</dbReference>
<evidence type="ECO:0000259" key="5">
    <source>
        <dbReference type="Pfam" id="PF13532"/>
    </source>
</evidence>
<dbReference type="PANTHER" id="PTHR13069">
    <property type="entry name" value="ALKYLATED DNA REPAIR PROTEIN ALKB HOMOLOG 8"/>
    <property type="match status" value="1"/>
</dbReference>
<evidence type="ECO:0000256" key="2">
    <source>
        <dbReference type="ARBA" id="ARBA00022603"/>
    </source>
</evidence>
<dbReference type="Pfam" id="PF13532">
    <property type="entry name" value="2OG-FeII_Oxy_2"/>
    <property type="match status" value="1"/>
</dbReference>
<comment type="cofactor">
    <cofactor evidence="1">
        <name>Fe(2+)</name>
        <dbReference type="ChEBI" id="CHEBI:29033"/>
    </cofactor>
</comment>
<evidence type="ECO:0000313" key="7">
    <source>
        <dbReference type="Proteomes" id="UP001642540"/>
    </source>
</evidence>
<dbReference type="SUPFAM" id="SSF53335">
    <property type="entry name" value="S-adenosyl-L-methionine-dependent methyltransferases"/>
    <property type="match status" value="1"/>
</dbReference>
<dbReference type="InterPro" id="IPR051422">
    <property type="entry name" value="AlkB_tRNA_MeTrf/Diox"/>
</dbReference>
<organism evidence="6 7">
    <name type="scientific">Orchesella dallaii</name>
    <dbReference type="NCBI Taxonomy" id="48710"/>
    <lineage>
        <taxon>Eukaryota</taxon>
        <taxon>Metazoa</taxon>
        <taxon>Ecdysozoa</taxon>
        <taxon>Arthropoda</taxon>
        <taxon>Hexapoda</taxon>
        <taxon>Collembola</taxon>
        <taxon>Entomobryomorpha</taxon>
        <taxon>Entomobryoidea</taxon>
        <taxon>Orchesellidae</taxon>
        <taxon>Orchesellinae</taxon>
        <taxon>Orchesella</taxon>
    </lineage>
</organism>
<gene>
    <name evidence="6" type="ORF">ODALV1_LOCUS17083</name>
</gene>
<evidence type="ECO:0000313" key="6">
    <source>
        <dbReference type="EMBL" id="CAL8115942.1"/>
    </source>
</evidence>
<evidence type="ECO:0000259" key="4">
    <source>
        <dbReference type="Pfam" id="PF08241"/>
    </source>
</evidence>
<dbReference type="Gene3D" id="3.40.50.150">
    <property type="entry name" value="Vaccinia Virus protein VP39"/>
    <property type="match status" value="1"/>
</dbReference>